<evidence type="ECO:0000256" key="1">
    <source>
        <dbReference type="ARBA" id="ARBA00004141"/>
    </source>
</evidence>
<dbReference type="PANTHER" id="PTHR23502:SF68">
    <property type="entry name" value="MULTIDRUG TRANSPORTER, PUTATIVE (AFU_ORTHOLOGUE AFUA_3G01120)-RELATED"/>
    <property type="match status" value="1"/>
</dbReference>
<dbReference type="STRING" id="2656787.A0A370TKZ8"/>
<dbReference type="InterPro" id="IPR036259">
    <property type="entry name" value="MFS_trans_sf"/>
</dbReference>
<sequence>MATPISNVETAEVLADLIDPHGSFTAAGSSDQNRDSEQDIEKSRELSPFDVVGFDGPGDSYDPVYWSKSKKWGVLLVVALMTLITPLSPSMFASALPEVLMDYPPDKSILSTMVVSVYALGLGFGPLVIAPLSELYGRLVLYHVTAILFVIFSIACAVSSNLNMLIVFQFLQGCAGSAPITMGGGTVADMFSQTERGSRIAVLAIGPLLTLLFGPVAGSFLAAAKGWRWVFWLMAILAGATEILYCCFLRETYPSVVLEKKVQSIRNETGNQNLRSKLHKDLSLTTQLSVSLIRPFKMLFLYPVVLGLAVHVAIGYSYFYLLLTTLAGVFIGEYAFGVDIIGVVFLGIGVGMAAGAISFGILSDKRLKYKARMGEMKPEYRLEPMVAGGISIPIGLFIYGWATHYGVHWFVPILGTGFVGLGLMWLLLPIDTYLVDAYPMYAASSIGATTVFRSIVSAFLPLAGPPMYARLGLGWGNSVLAFIAIAFIPVPLLFLKYGEAIRKNPRFQWEL</sequence>
<dbReference type="GO" id="GO:0016020">
    <property type="term" value="C:membrane"/>
    <property type="evidence" value="ECO:0007669"/>
    <property type="project" value="UniProtKB-SubCell"/>
</dbReference>
<feature type="transmembrane region" description="Helical" evidence="7">
    <location>
        <begin position="407"/>
        <end position="428"/>
    </location>
</feature>
<feature type="transmembrane region" description="Helical" evidence="7">
    <location>
        <begin position="74"/>
        <end position="96"/>
    </location>
</feature>
<comment type="similarity">
    <text evidence="2">Belongs to the major facilitator superfamily.</text>
</comment>
<comment type="caution">
    <text evidence="9">The sequence shown here is derived from an EMBL/GenBank/DDBJ whole genome shotgun (WGS) entry which is preliminary data.</text>
</comment>
<dbReference type="FunFam" id="1.20.1250.20:FF:000011">
    <property type="entry name" value="MFS multidrug transporter, putative"/>
    <property type="match status" value="1"/>
</dbReference>
<evidence type="ECO:0000256" key="4">
    <source>
        <dbReference type="ARBA" id="ARBA00022989"/>
    </source>
</evidence>
<dbReference type="OrthoDB" id="5296287at2759"/>
<feature type="transmembrane region" description="Helical" evidence="7">
    <location>
        <begin position="229"/>
        <end position="248"/>
    </location>
</feature>
<keyword evidence="3 7" id="KW-0812">Transmembrane</keyword>
<keyword evidence="4 7" id="KW-1133">Transmembrane helix</keyword>
<keyword evidence="5 7" id="KW-0472">Membrane</keyword>
<feature type="transmembrane region" description="Helical" evidence="7">
    <location>
        <begin position="166"/>
        <end position="188"/>
    </location>
</feature>
<feature type="region of interest" description="Disordered" evidence="6">
    <location>
        <begin position="23"/>
        <end position="43"/>
    </location>
</feature>
<dbReference type="CDD" id="cd17323">
    <property type="entry name" value="MFS_Tpo1_MDR_like"/>
    <property type="match status" value="1"/>
</dbReference>
<dbReference type="InterPro" id="IPR011701">
    <property type="entry name" value="MFS"/>
</dbReference>
<feature type="transmembrane region" description="Helical" evidence="7">
    <location>
        <begin position="382"/>
        <end position="401"/>
    </location>
</feature>
<reference evidence="9 10" key="1">
    <citation type="journal article" date="2018" name="IMA Fungus">
        <title>IMA Genome-F 9: Draft genome sequence of Annulohypoxylon stygium, Aspergillus mulundensis, Berkeleyomyces basicola (syn. Thielaviopsis basicola), Ceratocystis smalleyi, two Cercospora beticola strains, Coleophoma cylindrospora, Fusarium fracticaudum, Phialophora cf. hyalina, and Morchella septimelata.</title>
        <authorList>
            <person name="Wingfield B.D."/>
            <person name="Bills G.F."/>
            <person name="Dong Y."/>
            <person name="Huang W."/>
            <person name="Nel W.J."/>
            <person name="Swalarsk-Parry B.S."/>
            <person name="Vaghefi N."/>
            <person name="Wilken P.M."/>
            <person name="An Z."/>
            <person name="de Beer Z.W."/>
            <person name="De Vos L."/>
            <person name="Chen L."/>
            <person name="Duong T.A."/>
            <person name="Gao Y."/>
            <person name="Hammerbacher A."/>
            <person name="Kikkert J.R."/>
            <person name="Li Y."/>
            <person name="Li H."/>
            <person name="Li K."/>
            <person name="Li Q."/>
            <person name="Liu X."/>
            <person name="Ma X."/>
            <person name="Naidoo K."/>
            <person name="Pethybridge S.J."/>
            <person name="Sun J."/>
            <person name="Steenkamp E.T."/>
            <person name="van der Nest M.A."/>
            <person name="van Wyk S."/>
            <person name="Wingfield M.J."/>
            <person name="Xiong C."/>
            <person name="Yue Q."/>
            <person name="Zhang X."/>
        </authorList>
    </citation>
    <scope>NUCLEOTIDE SEQUENCE [LARGE SCALE GENOMIC DNA]</scope>
    <source>
        <strain evidence="9 10">BP 5553</strain>
    </source>
</reference>
<evidence type="ECO:0000256" key="7">
    <source>
        <dbReference type="SAM" id="Phobius"/>
    </source>
</evidence>
<feature type="compositionally biased region" description="Basic and acidic residues" evidence="6">
    <location>
        <begin position="32"/>
        <end position="43"/>
    </location>
</feature>
<evidence type="ECO:0000259" key="8">
    <source>
        <dbReference type="PROSITE" id="PS50850"/>
    </source>
</evidence>
<feature type="transmembrane region" description="Helical" evidence="7">
    <location>
        <begin position="475"/>
        <end position="495"/>
    </location>
</feature>
<feature type="transmembrane region" description="Helical" evidence="7">
    <location>
        <begin position="440"/>
        <end position="463"/>
    </location>
</feature>
<feature type="transmembrane region" description="Helical" evidence="7">
    <location>
        <begin position="200"/>
        <end position="223"/>
    </location>
</feature>
<evidence type="ECO:0000256" key="5">
    <source>
        <dbReference type="ARBA" id="ARBA00023136"/>
    </source>
</evidence>
<keyword evidence="10" id="KW-1185">Reference proteome</keyword>
<dbReference type="Gene3D" id="1.20.1250.20">
    <property type="entry name" value="MFS general substrate transporter like domains"/>
    <property type="match status" value="1"/>
</dbReference>
<dbReference type="GeneID" id="43599654"/>
<evidence type="ECO:0000256" key="3">
    <source>
        <dbReference type="ARBA" id="ARBA00022692"/>
    </source>
</evidence>
<dbReference type="PROSITE" id="PS50850">
    <property type="entry name" value="MFS"/>
    <property type="match status" value="1"/>
</dbReference>
<evidence type="ECO:0000313" key="10">
    <source>
        <dbReference type="Proteomes" id="UP000254866"/>
    </source>
</evidence>
<gene>
    <name evidence="9" type="ORF">BP5553_06805</name>
</gene>
<evidence type="ECO:0000256" key="2">
    <source>
        <dbReference type="ARBA" id="ARBA00008335"/>
    </source>
</evidence>
<accession>A0A370TKZ8</accession>
<organism evidence="9 10">
    <name type="scientific">Venustampulla echinocandica</name>
    <dbReference type="NCBI Taxonomy" id="2656787"/>
    <lineage>
        <taxon>Eukaryota</taxon>
        <taxon>Fungi</taxon>
        <taxon>Dikarya</taxon>
        <taxon>Ascomycota</taxon>
        <taxon>Pezizomycotina</taxon>
        <taxon>Leotiomycetes</taxon>
        <taxon>Helotiales</taxon>
        <taxon>Pleuroascaceae</taxon>
        <taxon>Venustampulla</taxon>
    </lineage>
</organism>
<feature type="transmembrane region" description="Helical" evidence="7">
    <location>
        <begin position="139"/>
        <end position="160"/>
    </location>
</feature>
<dbReference type="PANTHER" id="PTHR23502">
    <property type="entry name" value="MAJOR FACILITATOR SUPERFAMILY"/>
    <property type="match status" value="1"/>
</dbReference>
<dbReference type="EMBL" id="NPIC01000005">
    <property type="protein sequence ID" value="RDL36193.1"/>
    <property type="molecule type" value="Genomic_DNA"/>
</dbReference>
<dbReference type="Pfam" id="PF07690">
    <property type="entry name" value="MFS_1"/>
    <property type="match status" value="1"/>
</dbReference>
<feature type="transmembrane region" description="Helical" evidence="7">
    <location>
        <begin position="108"/>
        <end position="132"/>
    </location>
</feature>
<feature type="transmembrane region" description="Helical" evidence="7">
    <location>
        <begin position="299"/>
        <end position="320"/>
    </location>
</feature>
<feature type="transmembrane region" description="Helical" evidence="7">
    <location>
        <begin position="340"/>
        <end position="362"/>
    </location>
</feature>
<evidence type="ECO:0000256" key="6">
    <source>
        <dbReference type="SAM" id="MobiDB-lite"/>
    </source>
</evidence>
<feature type="domain" description="Major facilitator superfamily (MFS) profile" evidence="8">
    <location>
        <begin position="74"/>
        <end position="501"/>
    </location>
</feature>
<dbReference type="RefSeq" id="XP_031868849.1">
    <property type="nucleotide sequence ID" value="XM_032015428.1"/>
</dbReference>
<dbReference type="AlphaFoldDB" id="A0A370TKZ8"/>
<name>A0A370TKZ8_9HELO</name>
<proteinExistence type="inferred from homology"/>
<protein>
    <recommendedName>
        <fullName evidence="8">Major facilitator superfamily (MFS) profile domain-containing protein</fullName>
    </recommendedName>
</protein>
<comment type="subcellular location">
    <subcellularLocation>
        <location evidence="1">Membrane</location>
        <topology evidence="1">Multi-pass membrane protein</topology>
    </subcellularLocation>
</comment>
<dbReference type="InterPro" id="IPR020846">
    <property type="entry name" value="MFS_dom"/>
</dbReference>
<dbReference type="Proteomes" id="UP000254866">
    <property type="component" value="Unassembled WGS sequence"/>
</dbReference>
<evidence type="ECO:0000313" key="9">
    <source>
        <dbReference type="EMBL" id="RDL36193.1"/>
    </source>
</evidence>
<dbReference type="SUPFAM" id="SSF103473">
    <property type="entry name" value="MFS general substrate transporter"/>
    <property type="match status" value="1"/>
</dbReference>
<dbReference type="GO" id="GO:0022857">
    <property type="term" value="F:transmembrane transporter activity"/>
    <property type="evidence" value="ECO:0007669"/>
    <property type="project" value="InterPro"/>
</dbReference>